<evidence type="ECO:0000256" key="1">
    <source>
        <dbReference type="SAM" id="SignalP"/>
    </source>
</evidence>
<dbReference type="GO" id="GO:0003676">
    <property type="term" value="F:nucleic acid binding"/>
    <property type="evidence" value="ECO:0007669"/>
    <property type="project" value="InterPro"/>
</dbReference>
<keyword evidence="1" id="KW-0732">Signal</keyword>
<keyword evidence="3" id="KW-1185">Reference proteome</keyword>
<organism evidence="2 3">
    <name type="scientific">Trichomalopsis sarcophagae</name>
    <dbReference type="NCBI Taxonomy" id="543379"/>
    <lineage>
        <taxon>Eukaryota</taxon>
        <taxon>Metazoa</taxon>
        <taxon>Ecdysozoa</taxon>
        <taxon>Arthropoda</taxon>
        <taxon>Hexapoda</taxon>
        <taxon>Insecta</taxon>
        <taxon>Pterygota</taxon>
        <taxon>Neoptera</taxon>
        <taxon>Endopterygota</taxon>
        <taxon>Hymenoptera</taxon>
        <taxon>Apocrita</taxon>
        <taxon>Proctotrupomorpha</taxon>
        <taxon>Chalcidoidea</taxon>
        <taxon>Pteromalidae</taxon>
        <taxon>Pteromalinae</taxon>
        <taxon>Trichomalopsis</taxon>
    </lineage>
</organism>
<feature type="chain" id="PRO_5013167153" evidence="1">
    <location>
        <begin position="17"/>
        <end position="126"/>
    </location>
</feature>
<name>A0A232FJR0_9HYME</name>
<dbReference type="EMBL" id="NNAY01000147">
    <property type="protein sequence ID" value="OXU30557.1"/>
    <property type="molecule type" value="Genomic_DNA"/>
</dbReference>
<comment type="caution">
    <text evidence="2">The sequence shown here is derived from an EMBL/GenBank/DDBJ whole genome shotgun (WGS) entry which is preliminary data.</text>
</comment>
<dbReference type="STRING" id="543379.A0A232FJR0"/>
<sequence length="126" mass="14552">MALVLFTFSLRLLSAAQHIILSALALILTEQESSSSRWIGRTGRGDLGVRWPPRSPDMTSPDFYLWGYLKDVVYEHETTTREDMIHRIQTACENIPRAVLLRTVEHFQQRIELCIQQNGGVFEHLR</sequence>
<reference evidence="2 3" key="1">
    <citation type="journal article" date="2017" name="Curr. Biol.">
        <title>The Evolution of Venom by Co-option of Single-Copy Genes.</title>
        <authorList>
            <person name="Martinson E.O."/>
            <person name="Mrinalini"/>
            <person name="Kelkar Y.D."/>
            <person name="Chang C.H."/>
            <person name="Werren J.H."/>
        </authorList>
    </citation>
    <scope>NUCLEOTIDE SEQUENCE [LARGE SCALE GENOMIC DNA]</scope>
    <source>
        <strain evidence="2 3">Alberta</strain>
        <tissue evidence="2">Whole body</tissue>
    </source>
</reference>
<dbReference type="AlphaFoldDB" id="A0A232FJR0"/>
<dbReference type="Gene3D" id="3.30.420.10">
    <property type="entry name" value="Ribonuclease H-like superfamily/Ribonuclease H"/>
    <property type="match status" value="1"/>
</dbReference>
<gene>
    <name evidence="2" type="ORF">TSAR_016221</name>
</gene>
<feature type="signal peptide" evidence="1">
    <location>
        <begin position="1"/>
        <end position="16"/>
    </location>
</feature>
<proteinExistence type="predicted"/>
<evidence type="ECO:0000313" key="2">
    <source>
        <dbReference type="EMBL" id="OXU30557.1"/>
    </source>
</evidence>
<dbReference type="PANTHER" id="PTHR47326:SF1">
    <property type="entry name" value="HTH PSQ-TYPE DOMAIN-CONTAINING PROTEIN"/>
    <property type="match status" value="1"/>
</dbReference>
<evidence type="ECO:0000313" key="3">
    <source>
        <dbReference type="Proteomes" id="UP000215335"/>
    </source>
</evidence>
<dbReference type="InterPro" id="IPR036397">
    <property type="entry name" value="RNaseH_sf"/>
</dbReference>
<protein>
    <submittedName>
        <fullName evidence="2">Uncharacterized protein</fullName>
    </submittedName>
</protein>
<dbReference type="Proteomes" id="UP000215335">
    <property type="component" value="Unassembled WGS sequence"/>
</dbReference>
<dbReference type="PANTHER" id="PTHR47326">
    <property type="entry name" value="TRANSPOSABLE ELEMENT TC3 TRANSPOSASE-LIKE PROTEIN"/>
    <property type="match status" value="1"/>
</dbReference>
<accession>A0A232FJR0</accession>